<evidence type="ECO:0000313" key="7">
    <source>
        <dbReference type="EMBL" id="PKU60106.1"/>
    </source>
</evidence>
<dbReference type="OrthoDB" id="1660156at2759"/>
<dbReference type="PANTHER" id="PTHR31352">
    <property type="entry name" value="BETA-AMYLASE 1, CHLOROPLASTIC"/>
    <property type="match status" value="1"/>
</dbReference>
<feature type="active site" description="Proton donor" evidence="4">
    <location>
        <position position="257"/>
    </location>
</feature>
<dbReference type="SUPFAM" id="SSF51445">
    <property type="entry name" value="(Trans)glycosidases"/>
    <property type="match status" value="1"/>
</dbReference>
<dbReference type="GO" id="GO:0000272">
    <property type="term" value="P:polysaccharide catabolic process"/>
    <property type="evidence" value="ECO:0007669"/>
    <property type="project" value="UniProtKB-KW"/>
</dbReference>
<comment type="similarity">
    <text evidence="1 5">Belongs to the glycosyl hydrolase 14 family.</text>
</comment>
<accession>A0A2I0V9M2</accession>
<dbReference type="PRINTS" id="PR00750">
    <property type="entry name" value="BETAAMYLASE"/>
</dbReference>
<dbReference type="InterPro" id="IPR001554">
    <property type="entry name" value="Glyco_hydro_14"/>
</dbReference>
<evidence type="ECO:0000256" key="3">
    <source>
        <dbReference type="ARBA" id="ARBA00023326"/>
    </source>
</evidence>
<evidence type="ECO:0000256" key="6">
    <source>
        <dbReference type="SAM" id="MobiDB-lite"/>
    </source>
</evidence>
<name>A0A2I0V9M2_9ASPA</name>
<feature type="region of interest" description="Disordered" evidence="6">
    <location>
        <begin position="46"/>
        <end position="82"/>
    </location>
</feature>
<proteinExistence type="inferred from homology"/>
<sequence length="548" mass="61098">MTAISPSPPSSIFAAPGRRFFDRRYPLLRRCSTAPRLAVSSRLFSSRSSRSGTNGFLEDPPPSSSGGDVLHAGPPPSPRSAEGVPVFVTLPANVVGPGGRIVNRKAMLASLKALSLAGVEGVVVEFWWGIVERDNPGVYDWSGYADLVSMASRHGLKVRAIMAFHQCGSGPGDPCWIPLPQWVLKEMDREPDLAYSDRYGRRNKEYISLGCDNLPVLKGRSPIQTYSDFMRSFRDTFKHFLGIVITEVQVGMGPAGELRYPSCPSEKLKRPSSPPELGEFQCYDKNMLASLRACAQNIGMPEWGYGGPLGVSNLTQNPEETSFFRSNGSWNSDYGKFFLEWYSGLLLLHGEILCMATTAIFLQTGVKIFAKVAGIYWHYLTCSHPSELTAGYYNTITRDGYLPLARLFGKYKMILCCSCFDIQDPEELKGSKSSPEGFLRQLVYAARMHNLPLSGENSGTILDDKSLDQVIKSSRLSSAGAYESSLSFNYVRMDRHLFDPHNWPRFTRFVRQMSNARTFQAKLDFRGRDQYLSSCSATEEVKRSFAFY</sequence>
<reference evidence="7 8" key="1">
    <citation type="journal article" date="2016" name="Sci. Rep.">
        <title>The Dendrobium catenatum Lindl. genome sequence provides insights into polysaccharide synthase, floral development and adaptive evolution.</title>
        <authorList>
            <person name="Zhang G.Q."/>
            <person name="Xu Q."/>
            <person name="Bian C."/>
            <person name="Tsai W.C."/>
            <person name="Yeh C.M."/>
            <person name="Liu K.W."/>
            <person name="Yoshida K."/>
            <person name="Zhang L.S."/>
            <person name="Chang S.B."/>
            <person name="Chen F."/>
            <person name="Shi Y."/>
            <person name="Su Y.Y."/>
            <person name="Zhang Y.Q."/>
            <person name="Chen L.J."/>
            <person name="Yin Y."/>
            <person name="Lin M."/>
            <person name="Huang H."/>
            <person name="Deng H."/>
            <person name="Wang Z.W."/>
            <person name="Zhu S.L."/>
            <person name="Zhao X."/>
            <person name="Deng C."/>
            <person name="Niu S.C."/>
            <person name="Huang J."/>
            <person name="Wang M."/>
            <person name="Liu G.H."/>
            <person name="Yang H.J."/>
            <person name="Xiao X.J."/>
            <person name="Hsiao Y.Y."/>
            <person name="Wu W.L."/>
            <person name="Chen Y.Y."/>
            <person name="Mitsuda N."/>
            <person name="Ohme-Takagi M."/>
            <person name="Luo Y.B."/>
            <person name="Van de Peer Y."/>
            <person name="Liu Z.J."/>
        </authorList>
    </citation>
    <scope>NUCLEOTIDE SEQUENCE [LARGE SCALE GENOMIC DNA]</scope>
    <source>
        <tissue evidence="7">The whole plant</tissue>
    </source>
</reference>
<feature type="active site" description="Proton acceptor" evidence="4">
    <location>
        <position position="456"/>
    </location>
</feature>
<dbReference type="AlphaFoldDB" id="A0A2I0V9M2"/>
<evidence type="ECO:0000256" key="2">
    <source>
        <dbReference type="ARBA" id="ARBA00023277"/>
    </source>
</evidence>
<gene>
    <name evidence="7" type="primary">BAM3</name>
    <name evidence="7" type="ORF">MA16_Dca020504</name>
</gene>
<dbReference type="EMBL" id="KZ504013">
    <property type="protein sequence ID" value="PKU60106.1"/>
    <property type="molecule type" value="Genomic_DNA"/>
</dbReference>
<keyword evidence="5" id="KW-0326">Glycosidase</keyword>
<dbReference type="Gene3D" id="3.20.20.80">
    <property type="entry name" value="Glycosidases"/>
    <property type="match status" value="1"/>
</dbReference>
<dbReference type="GO" id="GO:0016161">
    <property type="term" value="F:beta-amylase activity"/>
    <property type="evidence" value="ECO:0007669"/>
    <property type="project" value="UniProtKB-EC"/>
</dbReference>
<evidence type="ECO:0000256" key="1">
    <source>
        <dbReference type="ARBA" id="ARBA00005652"/>
    </source>
</evidence>
<evidence type="ECO:0000313" key="8">
    <source>
        <dbReference type="Proteomes" id="UP000233837"/>
    </source>
</evidence>
<dbReference type="EC" id="3.2.1.2" evidence="5"/>
<organism evidence="7 8">
    <name type="scientific">Dendrobium catenatum</name>
    <dbReference type="NCBI Taxonomy" id="906689"/>
    <lineage>
        <taxon>Eukaryota</taxon>
        <taxon>Viridiplantae</taxon>
        <taxon>Streptophyta</taxon>
        <taxon>Embryophyta</taxon>
        <taxon>Tracheophyta</taxon>
        <taxon>Spermatophyta</taxon>
        <taxon>Magnoliopsida</taxon>
        <taxon>Liliopsida</taxon>
        <taxon>Asparagales</taxon>
        <taxon>Orchidaceae</taxon>
        <taxon>Epidendroideae</taxon>
        <taxon>Malaxideae</taxon>
        <taxon>Dendrobiinae</taxon>
        <taxon>Dendrobium</taxon>
    </lineage>
</organism>
<dbReference type="STRING" id="906689.A0A2I0V9M2"/>
<keyword evidence="3 5" id="KW-0624">Polysaccharide degradation</keyword>
<dbReference type="Proteomes" id="UP000233837">
    <property type="component" value="Unassembled WGS sequence"/>
</dbReference>
<evidence type="ECO:0000256" key="5">
    <source>
        <dbReference type="RuleBase" id="RU000509"/>
    </source>
</evidence>
<keyword evidence="2 5" id="KW-0119">Carbohydrate metabolism</keyword>
<dbReference type="PANTHER" id="PTHR31352:SF7">
    <property type="entry name" value="BETA-AMYLASE"/>
    <property type="match status" value="1"/>
</dbReference>
<keyword evidence="5" id="KW-0378">Hydrolase</keyword>
<comment type="catalytic activity">
    <reaction evidence="5">
        <text>Hydrolysis of (1-&gt;4)-alpha-D-glucosidic linkages in polysaccharides so as to remove successive maltose units from the non-reducing ends of the chains.</text>
        <dbReference type="EC" id="3.2.1.2"/>
    </reaction>
</comment>
<keyword evidence="8" id="KW-1185">Reference proteome</keyword>
<protein>
    <recommendedName>
        <fullName evidence="5">Beta-amylase</fullName>
        <ecNumber evidence="5">3.2.1.2</ecNumber>
    </recommendedName>
</protein>
<dbReference type="Pfam" id="PF01373">
    <property type="entry name" value="Glyco_hydro_14"/>
    <property type="match status" value="1"/>
</dbReference>
<evidence type="ECO:0000256" key="4">
    <source>
        <dbReference type="PIRSR" id="PIRSR601554-1"/>
    </source>
</evidence>
<dbReference type="InterPro" id="IPR017853">
    <property type="entry name" value="GH"/>
</dbReference>
<reference evidence="7 8" key="2">
    <citation type="journal article" date="2017" name="Nature">
        <title>The Apostasia genome and the evolution of orchids.</title>
        <authorList>
            <person name="Zhang G.Q."/>
            <person name="Liu K.W."/>
            <person name="Li Z."/>
            <person name="Lohaus R."/>
            <person name="Hsiao Y.Y."/>
            <person name="Niu S.C."/>
            <person name="Wang J.Y."/>
            <person name="Lin Y.C."/>
            <person name="Xu Q."/>
            <person name="Chen L.J."/>
            <person name="Yoshida K."/>
            <person name="Fujiwara S."/>
            <person name="Wang Z.W."/>
            <person name="Zhang Y.Q."/>
            <person name="Mitsuda N."/>
            <person name="Wang M."/>
            <person name="Liu G.H."/>
            <person name="Pecoraro L."/>
            <person name="Huang H.X."/>
            <person name="Xiao X.J."/>
            <person name="Lin M."/>
            <person name="Wu X.Y."/>
            <person name="Wu W.L."/>
            <person name="Chen Y.Y."/>
            <person name="Chang S.B."/>
            <person name="Sakamoto S."/>
            <person name="Ohme-Takagi M."/>
            <person name="Yagi M."/>
            <person name="Zeng S.J."/>
            <person name="Shen C.Y."/>
            <person name="Yeh C.M."/>
            <person name="Luo Y.B."/>
            <person name="Tsai W.C."/>
            <person name="Van de Peer Y."/>
            <person name="Liu Z.J."/>
        </authorList>
    </citation>
    <scope>NUCLEOTIDE SEQUENCE [LARGE SCALE GENOMIC DNA]</scope>
    <source>
        <tissue evidence="7">The whole plant</tissue>
    </source>
</reference>